<evidence type="ECO:0000259" key="1">
    <source>
        <dbReference type="Pfam" id="PF10030"/>
    </source>
</evidence>
<dbReference type="Proteomes" id="UP000195221">
    <property type="component" value="Unassembled WGS sequence"/>
</dbReference>
<dbReference type="AlphaFoldDB" id="A0A242MAC2"/>
<gene>
    <name evidence="2" type="ORF">PAMC26577_34725</name>
</gene>
<dbReference type="InterPro" id="IPR019262">
    <property type="entry name" value="DUF2272"/>
</dbReference>
<evidence type="ECO:0000313" key="3">
    <source>
        <dbReference type="Proteomes" id="UP000195221"/>
    </source>
</evidence>
<proteinExistence type="predicted"/>
<sequence>MMSQINRYWKDLGFHFPGVQTPWSAVFVSWCVKTAGATEVEFAYAKAHSEFVYQAIANTKKGVGLTKAFPPAEYAPQPGDIIQNNRSGNDYDFAFAASHRSYESHSAIVVEVGSRGTERYAKTIGGNESDSVGMKEVPLDKEGFINDVHKIYISVLQINL</sequence>
<organism evidence="2 3">
    <name type="scientific">Caballeronia sordidicola</name>
    <name type="common">Burkholderia sordidicola</name>
    <dbReference type="NCBI Taxonomy" id="196367"/>
    <lineage>
        <taxon>Bacteria</taxon>
        <taxon>Pseudomonadati</taxon>
        <taxon>Pseudomonadota</taxon>
        <taxon>Betaproteobacteria</taxon>
        <taxon>Burkholderiales</taxon>
        <taxon>Burkholderiaceae</taxon>
        <taxon>Caballeronia</taxon>
    </lineage>
</organism>
<name>A0A242MAC2_CABSO</name>
<feature type="domain" description="DUF2272" evidence="1">
    <location>
        <begin position="20"/>
        <end position="147"/>
    </location>
</feature>
<accession>A0A242MAC2</accession>
<dbReference type="Pfam" id="PF10030">
    <property type="entry name" value="DUF2272"/>
    <property type="match status" value="1"/>
</dbReference>
<reference evidence="2 3" key="1">
    <citation type="submission" date="2017-03" db="EMBL/GenBank/DDBJ databases">
        <title>Genome analysis of strain PAMC 26577.</title>
        <authorList>
            <person name="Oh H.-M."/>
            <person name="Yang J.-A."/>
        </authorList>
    </citation>
    <scope>NUCLEOTIDE SEQUENCE [LARGE SCALE GENOMIC DNA]</scope>
    <source>
        <strain evidence="2 3">PAMC 26577</strain>
    </source>
</reference>
<protein>
    <recommendedName>
        <fullName evidence="1">DUF2272 domain-containing protein</fullName>
    </recommendedName>
</protein>
<dbReference type="EMBL" id="NBTZ01000137">
    <property type="protein sequence ID" value="OTP68152.1"/>
    <property type="molecule type" value="Genomic_DNA"/>
</dbReference>
<evidence type="ECO:0000313" key="2">
    <source>
        <dbReference type="EMBL" id="OTP68152.1"/>
    </source>
</evidence>
<comment type="caution">
    <text evidence="2">The sequence shown here is derived from an EMBL/GenBank/DDBJ whole genome shotgun (WGS) entry which is preliminary data.</text>
</comment>